<dbReference type="Proteomes" id="UP001159428">
    <property type="component" value="Unassembled WGS sequence"/>
</dbReference>
<proteinExistence type="predicted"/>
<keyword evidence="1" id="KW-0175">Coiled coil</keyword>
<feature type="coiled-coil region" evidence="1">
    <location>
        <begin position="158"/>
        <end position="185"/>
    </location>
</feature>
<reference evidence="3 4" key="1">
    <citation type="submission" date="2022-05" db="EMBL/GenBank/DDBJ databases">
        <authorList>
            <consortium name="Genoscope - CEA"/>
            <person name="William W."/>
        </authorList>
    </citation>
    <scope>NUCLEOTIDE SEQUENCE [LARGE SCALE GENOMIC DNA]</scope>
</reference>
<evidence type="ECO:0000313" key="4">
    <source>
        <dbReference type="Proteomes" id="UP001159428"/>
    </source>
</evidence>
<evidence type="ECO:0000256" key="2">
    <source>
        <dbReference type="SAM" id="MobiDB-lite"/>
    </source>
</evidence>
<organism evidence="3 4">
    <name type="scientific">Pocillopora meandrina</name>
    <dbReference type="NCBI Taxonomy" id="46732"/>
    <lineage>
        <taxon>Eukaryota</taxon>
        <taxon>Metazoa</taxon>
        <taxon>Cnidaria</taxon>
        <taxon>Anthozoa</taxon>
        <taxon>Hexacorallia</taxon>
        <taxon>Scleractinia</taxon>
        <taxon>Astrocoeniina</taxon>
        <taxon>Pocilloporidae</taxon>
        <taxon>Pocillopora</taxon>
    </lineage>
</organism>
<keyword evidence="4" id="KW-1185">Reference proteome</keyword>
<accession>A0AAU9W4Q2</accession>
<protein>
    <submittedName>
        <fullName evidence="3">Uncharacterized protein</fullName>
    </submittedName>
</protein>
<gene>
    <name evidence="3" type="ORF">PMEA_00030806</name>
</gene>
<name>A0AAU9W4Q2_9CNID</name>
<dbReference type="AlphaFoldDB" id="A0AAU9W4Q2"/>
<sequence length="288" mass="33538">MESANAEMEDRTVLSEETPRAALEDRDLLRRLLAEVSVIRKENQQLKSQVTNLTTKTRRQLFEKSKDKDPECSNAVRKVCKELTKGEGQEEDQENQLNFDLSVSFNSPENKTMARRVLKEVRSVYGKDKWTKAVIKSAVHQYWKSLRDDRTRKTNKKFEEHRSQMKQQNRLKRKLSRRLSSLEKAILSDNDKEKAREIFCSPNAIDFMSSEESDNDDPASSRGPKPRKVRKLVWEKSKLKNLKAKLDEAYLDGLSEKQRRASARLTRTEEPSVRPCPTNGPRWAIRTE</sequence>
<feature type="region of interest" description="Disordered" evidence="2">
    <location>
        <begin position="1"/>
        <end position="21"/>
    </location>
</feature>
<comment type="caution">
    <text evidence="3">The sequence shown here is derived from an EMBL/GenBank/DDBJ whole genome shotgun (WGS) entry which is preliminary data.</text>
</comment>
<evidence type="ECO:0000313" key="3">
    <source>
        <dbReference type="EMBL" id="CAH3043981.1"/>
    </source>
</evidence>
<feature type="compositionally biased region" description="Basic and acidic residues" evidence="2">
    <location>
        <begin position="8"/>
        <end position="21"/>
    </location>
</feature>
<feature type="coiled-coil region" evidence="1">
    <location>
        <begin position="29"/>
        <end position="56"/>
    </location>
</feature>
<evidence type="ECO:0000256" key="1">
    <source>
        <dbReference type="SAM" id="Coils"/>
    </source>
</evidence>
<dbReference type="EMBL" id="CALNXJ010000007">
    <property type="protein sequence ID" value="CAH3043981.1"/>
    <property type="molecule type" value="Genomic_DNA"/>
</dbReference>
<feature type="region of interest" description="Disordered" evidence="2">
    <location>
        <begin position="207"/>
        <end position="232"/>
    </location>
</feature>
<feature type="region of interest" description="Disordered" evidence="2">
    <location>
        <begin position="251"/>
        <end position="288"/>
    </location>
</feature>